<feature type="region of interest" description="Disordered" evidence="1">
    <location>
        <begin position="894"/>
        <end position="941"/>
    </location>
</feature>
<feature type="region of interest" description="Disordered" evidence="1">
    <location>
        <begin position="16"/>
        <end position="64"/>
    </location>
</feature>
<feature type="compositionally biased region" description="Low complexity" evidence="1">
    <location>
        <begin position="616"/>
        <end position="632"/>
    </location>
</feature>
<keyword evidence="3" id="KW-1185">Reference proteome</keyword>
<feature type="compositionally biased region" description="Low complexity" evidence="1">
    <location>
        <begin position="328"/>
        <end position="342"/>
    </location>
</feature>
<sequence>MDTLLTILSPVVSPLLSPPSRFKHSSPGPSPRHQKQLPSPYRSPHHSLPSPLHRASTNPLSPRDVRTLLPDALATYVQTSLPISNPTATASWIRNNKVYGESFMDTSEDVLRHLTKEDNVLLQDLMQVQAAIRGAYRVSTRPRRSLGEITEKMGNMALPTPPDTVLVTTLAEITPVEDSNSTAASGSQDDGLVTGLQLIGTHSHETDATDNPVNPDSQETVQTSQSESSPSTSTSINSNDTQLPSETDVSSASCSQRPVPPRVNTAVSIPDNAALQTLLASPPLLSAVSALDLQALVPPPFSARREDDTAINPTEEEYASTSQPPPNSTNSSSTEEIGTSTNDSLDQHRAGDEGTTTPSTLTGMTLVQHLPLEERSHHVTAAADEGDHEQKPLLDLESTPRATTSNVSDEEAPPPLVTAQHIPAVADGEQPTSSPEEVTNAVTAAQKESHAETTLEKEGEVSLSVTQLPNDPSQLEGNDDSTHQPSTDTGVTLAPSASIVEEEKDTQTSSSSTLAGSEPSQGPSTDQSNPTEQTALGEDDNPPPAGNVSLESLPPNTSTPETQPGSEQKVAVAADASVELADDAPAPQDEPERKDEGGDISATTQASNDPVPPALPSTEETPSASPLSSSDSTTHDENGTAEKPIDQVTVNSQDDSSSPSSSVDQPEIGPNNLPKSIDGSTSTNSTTGEEEKTKATSTSTLVEEDPSHGSSPNQPNPAGKSALGEGDNLPPVGNVAHESQPSGNPIQAPDHIAQQSVEEVPTSVPESKPESEEKVTVTVDVSEELVGHSATSQGEFEHKDGGDDTSTTSKGSNGTVSLALSSAEEVPSVRPSSTSGSTALNNEDGLVEKSITNDEIIVNLNDDDTSPLSTVLQSEIDLYDWVKSIDPSIVTNSVDDTDTEAIPDTEADADDVTKLDDGGTQTADKEGPSIGIDPKLNEDQVSKPEADRITEEEIPVVGEAAPQVAAATEPVIIPPTVSAEAIAAGSDAQITTDEMITETATSNLSDTVSAEQEIDSMTEDFVNITYDDAMNLDEDFVNIGTTPTLSSLSFEQSFSFVSNTDVLLIDLGVEEDDPKPVYPSSALQSWFALLEGIFAMPTPALSFVGELESEDEDVDDFVSVATPRQPPAGLQLTTGCETPRPPVSVDLPPPGGDDKSTEQETDESTGDNAENQQRSVVDAEHVSMSRPQDSMFAPQQPISTLNLSRLQDEPDISPHLTVTSEENPESTAGDSVLATYQLVSQPTEMETITLLPHDTDIPHGKPDDNPVTPTTTSTSDAETIRQLQLRIKDLEARLASAEARSRCRQRTNSDPPPFTRGALASSMV</sequence>
<organism evidence="2 3">
    <name type="scientific">Cerrena zonata</name>
    <dbReference type="NCBI Taxonomy" id="2478898"/>
    <lineage>
        <taxon>Eukaryota</taxon>
        <taxon>Fungi</taxon>
        <taxon>Dikarya</taxon>
        <taxon>Basidiomycota</taxon>
        <taxon>Agaricomycotina</taxon>
        <taxon>Agaricomycetes</taxon>
        <taxon>Polyporales</taxon>
        <taxon>Cerrenaceae</taxon>
        <taxon>Cerrena</taxon>
    </lineage>
</organism>
<feature type="compositionally biased region" description="Polar residues" evidence="1">
    <location>
        <begin position="830"/>
        <end position="841"/>
    </location>
</feature>
<feature type="compositionally biased region" description="Low complexity" evidence="1">
    <location>
        <begin position="652"/>
        <end position="666"/>
    </location>
</feature>
<feature type="compositionally biased region" description="Basic and acidic residues" evidence="1">
    <location>
        <begin position="1255"/>
        <end position="1264"/>
    </location>
</feature>
<feature type="compositionally biased region" description="Polar residues" evidence="1">
    <location>
        <begin position="554"/>
        <end position="566"/>
    </location>
</feature>
<accession>A0AAW0GM12</accession>
<feature type="compositionally biased region" description="Pro residues" evidence="1">
    <location>
        <begin position="1139"/>
        <end position="1151"/>
    </location>
</feature>
<feature type="compositionally biased region" description="Polar residues" evidence="1">
    <location>
        <begin position="804"/>
        <end position="820"/>
    </location>
</feature>
<proteinExistence type="predicted"/>
<feature type="region of interest" description="Disordered" evidence="1">
    <location>
        <begin position="381"/>
        <end position="846"/>
    </location>
</feature>
<feature type="compositionally biased region" description="Polar residues" evidence="1">
    <location>
        <begin position="463"/>
        <end position="476"/>
    </location>
</feature>
<comment type="caution">
    <text evidence="2">The sequence shown here is derived from an EMBL/GenBank/DDBJ whole genome shotgun (WGS) entry which is preliminary data.</text>
</comment>
<gene>
    <name evidence="2" type="ORF">QCA50_006075</name>
</gene>
<protein>
    <submittedName>
        <fullName evidence="2">Uncharacterized protein</fullName>
    </submittedName>
</protein>
<dbReference type="EMBL" id="JASBNA010000006">
    <property type="protein sequence ID" value="KAK7690972.1"/>
    <property type="molecule type" value="Genomic_DNA"/>
</dbReference>
<feature type="compositionally biased region" description="Low complexity" evidence="1">
    <location>
        <begin position="1265"/>
        <end position="1276"/>
    </location>
</feature>
<evidence type="ECO:0000313" key="2">
    <source>
        <dbReference type="EMBL" id="KAK7690972.1"/>
    </source>
</evidence>
<name>A0AAW0GM12_9APHY</name>
<feature type="compositionally biased region" description="Acidic residues" evidence="1">
    <location>
        <begin position="895"/>
        <end position="910"/>
    </location>
</feature>
<evidence type="ECO:0000313" key="3">
    <source>
        <dbReference type="Proteomes" id="UP001385951"/>
    </source>
</evidence>
<feature type="compositionally biased region" description="Polar residues" evidence="1">
    <location>
        <begin position="243"/>
        <end position="256"/>
    </location>
</feature>
<feature type="region of interest" description="Disordered" evidence="1">
    <location>
        <begin position="204"/>
        <end position="265"/>
    </location>
</feature>
<feature type="region of interest" description="Disordered" evidence="1">
    <location>
        <begin position="1296"/>
        <end position="1324"/>
    </location>
</feature>
<feature type="compositionally biased region" description="Polar residues" evidence="1">
    <location>
        <begin position="507"/>
        <end position="534"/>
    </location>
</feature>
<feature type="compositionally biased region" description="Basic and acidic residues" evidence="1">
    <location>
        <begin position="633"/>
        <end position="645"/>
    </location>
</feature>
<feature type="compositionally biased region" description="Polar residues" evidence="1">
    <location>
        <begin position="430"/>
        <end position="443"/>
    </location>
</feature>
<reference evidence="2 3" key="1">
    <citation type="submission" date="2022-09" db="EMBL/GenBank/DDBJ databases">
        <authorList>
            <person name="Palmer J.M."/>
        </authorList>
    </citation>
    <scope>NUCLEOTIDE SEQUENCE [LARGE SCALE GENOMIC DNA]</scope>
    <source>
        <strain evidence="2 3">DSM 7382</strain>
    </source>
</reference>
<feature type="compositionally biased region" description="Low complexity" evidence="1">
    <location>
        <begin position="216"/>
        <end position="242"/>
    </location>
</feature>
<dbReference type="Proteomes" id="UP001385951">
    <property type="component" value="Unassembled WGS sequence"/>
</dbReference>
<feature type="compositionally biased region" description="Basic and acidic residues" evidence="1">
    <location>
        <begin position="447"/>
        <end position="460"/>
    </location>
</feature>
<feature type="compositionally biased region" description="Polar residues" evidence="1">
    <location>
        <begin position="1166"/>
        <end position="1175"/>
    </location>
</feature>
<feature type="compositionally biased region" description="Low complexity" evidence="1">
    <location>
        <begin position="756"/>
        <end position="766"/>
    </location>
</feature>
<feature type="region of interest" description="Disordered" evidence="1">
    <location>
        <begin position="1120"/>
        <end position="1175"/>
    </location>
</feature>
<feature type="compositionally biased region" description="Basic and acidic residues" evidence="1">
    <location>
        <begin position="911"/>
        <end position="927"/>
    </location>
</feature>
<feature type="region of interest" description="Disordered" evidence="1">
    <location>
        <begin position="1255"/>
        <end position="1277"/>
    </location>
</feature>
<evidence type="ECO:0000256" key="1">
    <source>
        <dbReference type="SAM" id="MobiDB-lite"/>
    </source>
</evidence>
<feature type="region of interest" description="Disordered" evidence="1">
    <location>
        <begin position="315"/>
        <end position="361"/>
    </location>
</feature>